<name>A0AAN9BE55_9CAEN</name>
<keyword evidence="7 8" id="KW-0472">Membrane</keyword>
<feature type="transmembrane region" description="Helical" evidence="8">
    <location>
        <begin position="239"/>
        <end position="258"/>
    </location>
</feature>
<proteinExistence type="predicted"/>
<keyword evidence="4" id="KW-0997">Cell inner membrane</keyword>
<gene>
    <name evidence="9" type="ORF">V1264_018649</name>
</gene>
<organism evidence="9 10">
    <name type="scientific">Littorina saxatilis</name>
    <dbReference type="NCBI Taxonomy" id="31220"/>
    <lineage>
        <taxon>Eukaryota</taxon>
        <taxon>Metazoa</taxon>
        <taxon>Spiralia</taxon>
        <taxon>Lophotrochozoa</taxon>
        <taxon>Mollusca</taxon>
        <taxon>Gastropoda</taxon>
        <taxon>Caenogastropoda</taxon>
        <taxon>Littorinimorpha</taxon>
        <taxon>Littorinoidea</taxon>
        <taxon>Littorinidae</taxon>
        <taxon>Littorina</taxon>
    </lineage>
</organism>
<dbReference type="GO" id="GO:0005886">
    <property type="term" value="C:plasma membrane"/>
    <property type="evidence" value="ECO:0007669"/>
    <property type="project" value="UniProtKB-SubCell"/>
</dbReference>
<feature type="transmembrane region" description="Helical" evidence="8">
    <location>
        <begin position="36"/>
        <end position="53"/>
    </location>
</feature>
<accession>A0AAN9BE55</accession>
<sequence length="389" mass="40891">MSDPLRRRQLDTEFQPQYDHLDTEHGKQEQTFGWQCVRLFVSAVGGVVFGLALEKSRVFEPLVIRDQMALGRFVMLKVFLSASATSMFSFSILTMLPATSQHMARATQAYISGFGTKGVLSSILGGAVLGTGMTLSGACPGMVLAQAGAGVSGAIYTLLGGFLGVACYGMMEPAIVRATKPDIPVEKHYLHQHVGGPYFTLAFPLVAVLGMVVFGLELYAPWTSEVPVAGKGILTSLSWPPYFAGIVIGLLQIPTVIMNCDTLGSSSSYCTIASQALQKVSPYLSRYSSGVDNWWQVFYVGGAVMGAYLSASSSGYLGHTAGVAPVLGCIGGALMLFGSRLAAGCTSGHGLSGMGLLSLLSLTAVPAMFAGGIATALVMNYYSDVDYAT</sequence>
<evidence type="ECO:0000313" key="9">
    <source>
        <dbReference type="EMBL" id="KAK7103827.1"/>
    </source>
</evidence>
<keyword evidence="10" id="KW-1185">Reference proteome</keyword>
<dbReference type="PANTHER" id="PTHR30574">
    <property type="entry name" value="INNER MEMBRANE PROTEIN YEDE"/>
    <property type="match status" value="1"/>
</dbReference>
<feature type="transmembrane region" description="Helical" evidence="8">
    <location>
        <begin position="294"/>
        <end position="311"/>
    </location>
</feature>
<keyword evidence="6 8" id="KW-1133">Transmembrane helix</keyword>
<evidence type="ECO:0008006" key="11">
    <source>
        <dbReference type="Google" id="ProtNLM"/>
    </source>
</evidence>
<keyword evidence="3" id="KW-1003">Cell membrane</keyword>
<feature type="transmembrane region" description="Helical" evidence="8">
    <location>
        <begin position="198"/>
        <end position="219"/>
    </location>
</feature>
<evidence type="ECO:0000256" key="6">
    <source>
        <dbReference type="ARBA" id="ARBA00022989"/>
    </source>
</evidence>
<evidence type="ECO:0000256" key="4">
    <source>
        <dbReference type="ARBA" id="ARBA00022519"/>
    </source>
</evidence>
<dbReference type="Proteomes" id="UP001374579">
    <property type="component" value="Unassembled WGS sequence"/>
</dbReference>
<dbReference type="Pfam" id="PF04143">
    <property type="entry name" value="Sulf_transp"/>
    <property type="match status" value="1"/>
</dbReference>
<evidence type="ECO:0000313" key="10">
    <source>
        <dbReference type="Proteomes" id="UP001374579"/>
    </source>
</evidence>
<feature type="transmembrane region" description="Helical" evidence="8">
    <location>
        <begin position="119"/>
        <end position="143"/>
    </location>
</feature>
<evidence type="ECO:0000256" key="3">
    <source>
        <dbReference type="ARBA" id="ARBA00022475"/>
    </source>
</evidence>
<comment type="caution">
    <text evidence="9">The sequence shown here is derived from an EMBL/GenBank/DDBJ whole genome shotgun (WGS) entry which is preliminary data.</text>
</comment>
<feature type="transmembrane region" description="Helical" evidence="8">
    <location>
        <begin position="323"/>
        <end position="343"/>
    </location>
</feature>
<keyword evidence="5 8" id="KW-0812">Transmembrane</keyword>
<evidence type="ECO:0000256" key="8">
    <source>
        <dbReference type="SAM" id="Phobius"/>
    </source>
</evidence>
<evidence type="ECO:0000256" key="2">
    <source>
        <dbReference type="ARBA" id="ARBA00022448"/>
    </source>
</evidence>
<dbReference type="AlphaFoldDB" id="A0AAN9BE55"/>
<feature type="transmembrane region" description="Helical" evidence="8">
    <location>
        <begin position="149"/>
        <end position="171"/>
    </location>
</feature>
<protein>
    <recommendedName>
        <fullName evidence="11">Sulphur transport domain-containing protein</fullName>
    </recommendedName>
</protein>
<evidence type="ECO:0000256" key="1">
    <source>
        <dbReference type="ARBA" id="ARBA00004429"/>
    </source>
</evidence>
<evidence type="ECO:0000256" key="7">
    <source>
        <dbReference type="ARBA" id="ARBA00023136"/>
    </source>
</evidence>
<feature type="transmembrane region" description="Helical" evidence="8">
    <location>
        <begin position="73"/>
        <end position="98"/>
    </location>
</feature>
<keyword evidence="2" id="KW-0813">Transport</keyword>
<feature type="transmembrane region" description="Helical" evidence="8">
    <location>
        <begin position="355"/>
        <end position="382"/>
    </location>
</feature>
<dbReference type="PANTHER" id="PTHR30574:SF1">
    <property type="entry name" value="SULPHUR TRANSPORT DOMAIN-CONTAINING PROTEIN"/>
    <property type="match status" value="1"/>
</dbReference>
<dbReference type="EMBL" id="JBAMIC010000008">
    <property type="protein sequence ID" value="KAK7103827.1"/>
    <property type="molecule type" value="Genomic_DNA"/>
</dbReference>
<evidence type="ECO:0000256" key="5">
    <source>
        <dbReference type="ARBA" id="ARBA00022692"/>
    </source>
</evidence>
<comment type="subcellular location">
    <subcellularLocation>
        <location evidence="1">Cell inner membrane</location>
        <topology evidence="1">Multi-pass membrane protein</topology>
    </subcellularLocation>
</comment>
<reference evidence="9 10" key="1">
    <citation type="submission" date="2024-02" db="EMBL/GenBank/DDBJ databases">
        <title>Chromosome-scale genome assembly of the rough periwinkle Littorina saxatilis.</title>
        <authorList>
            <person name="De Jode A."/>
            <person name="Faria R."/>
            <person name="Formenti G."/>
            <person name="Sims Y."/>
            <person name="Smith T.P."/>
            <person name="Tracey A."/>
            <person name="Wood J.M.D."/>
            <person name="Zagrodzka Z.B."/>
            <person name="Johannesson K."/>
            <person name="Butlin R.K."/>
            <person name="Leder E.H."/>
        </authorList>
    </citation>
    <scope>NUCLEOTIDE SEQUENCE [LARGE SCALE GENOMIC DNA]</scope>
    <source>
        <strain evidence="9">Snail1</strain>
        <tissue evidence="9">Muscle</tissue>
    </source>
</reference>
<dbReference type="InterPro" id="IPR007272">
    <property type="entry name" value="Sulf_transp_TsuA/YedE"/>
</dbReference>